<dbReference type="RefSeq" id="WP_161154974.1">
    <property type="nucleotide sequence ID" value="NZ_WEKT01000014.1"/>
</dbReference>
<protein>
    <submittedName>
        <fullName evidence="1">DUF4250 domain-containing protein</fullName>
    </submittedName>
</protein>
<comment type="caution">
    <text evidence="1">The sequence shown here is derived from an EMBL/GenBank/DDBJ whole genome shotgun (WGS) entry which is preliminary data.</text>
</comment>
<dbReference type="Proteomes" id="UP000462621">
    <property type="component" value="Unassembled WGS sequence"/>
</dbReference>
<accession>A0A7X4LKX9</accession>
<name>A0A7X4LKX9_9VIBR</name>
<dbReference type="AlphaFoldDB" id="A0A7X4LKX9"/>
<evidence type="ECO:0000313" key="2">
    <source>
        <dbReference type="Proteomes" id="UP000462621"/>
    </source>
</evidence>
<dbReference type="InterPro" id="IPR025346">
    <property type="entry name" value="DUF4250"/>
</dbReference>
<dbReference type="EMBL" id="WEKT01000014">
    <property type="protein sequence ID" value="MZI93496.1"/>
    <property type="molecule type" value="Genomic_DNA"/>
</dbReference>
<dbReference type="Pfam" id="PF14056">
    <property type="entry name" value="DUF4250"/>
    <property type="match status" value="1"/>
</dbReference>
<keyword evidence="2" id="KW-1185">Reference proteome</keyword>
<reference evidence="1 2" key="1">
    <citation type="submission" date="2019-10" db="EMBL/GenBank/DDBJ databases">
        <title>Vibrio sp. nov. isolated from a shrimp pond.</title>
        <authorList>
            <person name="Gomez-Gil B."/>
            <person name="Enciso-Ibarra J."/>
            <person name="Enciso-Ibarra K."/>
            <person name="Bolan-Mejia C."/>
        </authorList>
    </citation>
    <scope>NUCLEOTIDE SEQUENCE [LARGE SCALE GENOMIC DNA]</scope>
    <source>
        <strain evidence="1 2">CAIM 722</strain>
    </source>
</reference>
<sequence>MNLSNFENMDPILVFSLINTKLRDDFDGDLDKLASYYDINRAALEAKLSKAGFDFIPEAGQFR</sequence>
<gene>
    <name evidence="1" type="ORF">F9817_09825</name>
</gene>
<organism evidence="1 2">
    <name type="scientific">Vibrio eleionomae</name>
    <dbReference type="NCBI Taxonomy" id="2653505"/>
    <lineage>
        <taxon>Bacteria</taxon>
        <taxon>Pseudomonadati</taxon>
        <taxon>Pseudomonadota</taxon>
        <taxon>Gammaproteobacteria</taxon>
        <taxon>Vibrionales</taxon>
        <taxon>Vibrionaceae</taxon>
        <taxon>Vibrio</taxon>
    </lineage>
</organism>
<proteinExistence type="predicted"/>
<evidence type="ECO:0000313" key="1">
    <source>
        <dbReference type="EMBL" id="MZI93496.1"/>
    </source>
</evidence>